<proteinExistence type="inferred from homology"/>
<evidence type="ECO:0000313" key="8">
    <source>
        <dbReference type="EMBL" id="CCO08060.1"/>
    </source>
</evidence>
<keyword evidence="2 6" id="KW-0489">Methyltransferase</keyword>
<dbReference type="Gene3D" id="3.40.50.150">
    <property type="entry name" value="Vaccinia Virus protein VP39"/>
    <property type="match status" value="1"/>
</dbReference>
<dbReference type="GO" id="GO:0003886">
    <property type="term" value="F:DNA (cytosine-5-)-methyltransferase activity"/>
    <property type="evidence" value="ECO:0007669"/>
    <property type="project" value="UniProtKB-EC"/>
</dbReference>
<dbReference type="PRINTS" id="PR00105">
    <property type="entry name" value="C5METTRFRASE"/>
</dbReference>
<evidence type="ECO:0000313" key="9">
    <source>
        <dbReference type="Proteomes" id="UP000009315"/>
    </source>
</evidence>
<keyword evidence="5" id="KW-0680">Restriction system</keyword>
<dbReference type="InterPro" id="IPR029063">
    <property type="entry name" value="SAM-dependent_MTases_sf"/>
</dbReference>
<dbReference type="Proteomes" id="UP000009315">
    <property type="component" value="Unassembled WGS sequence"/>
</dbReference>
<dbReference type="RefSeq" id="WP_008411258.1">
    <property type="nucleotide sequence ID" value="NZ_CAOS01000008.1"/>
</dbReference>
<dbReference type="REBASE" id="60887">
    <property type="entry name" value="M.DhyLam5ORF160184P"/>
</dbReference>
<evidence type="ECO:0000256" key="5">
    <source>
        <dbReference type="ARBA" id="ARBA00022747"/>
    </source>
</evidence>
<dbReference type="GO" id="GO:0032259">
    <property type="term" value="P:methylation"/>
    <property type="evidence" value="ECO:0007669"/>
    <property type="project" value="UniProtKB-KW"/>
</dbReference>
<accession>K8DYY3</accession>
<protein>
    <recommendedName>
        <fullName evidence="1">DNA (cytosine-5-)-methyltransferase</fullName>
        <ecNumber evidence="1">2.1.1.37</ecNumber>
    </recommendedName>
</protein>
<dbReference type="InterPro" id="IPR001525">
    <property type="entry name" value="C5_MeTfrase"/>
</dbReference>
<comment type="caution">
    <text evidence="8">The sequence shown here is derived from an EMBL/GenBank/DDBJ whole genome shotgun (WGS) entry which is preliminary data.</text>
</comment>
<comment type="similarity">
    <text evidence="6 7">Belongs to the class I-like SAM-binding methyltransferase superfamily. C5-methyltransferase family.</text>
</comment>
<dbReference type="PROSITE" id="PS00095">
    <property type="entry name" value="C5_MTASE_2"/>
    <property type="match status" value="1"/>
</dbReference>
<dbReference type="GO" id="GO:0003677">
    <property type="term" value="F:DNA binding"/>
    <property type="evidence" value="ECO:0007669"/>
    <property type="project" value="TreeGrafter"/>
</dbReference>
<organism evidence="8 9">
    <name type="scientific">Desulforamulus hydrothermalis Lam5 = DSM 18033</name>
    <dbReference type="NCBI Taxonomy" id="1121428"/>
    <lineage>
        <taxon>Bacteria</taxon>
        <taxon>Bacillati</taxon>
        <taxon>Bacillota</taxon>
        <taxon>Clostridia</taxon>
        <taxon>Eubacteriales</taxon>
        <taxon>Peptococcaceae</taxon>
        <taxon>Desulforamulus</taxon>
    </lineage>
</organism>
<dbReference type="GO" id="GO:0044027">
    <property type="term" value="P:negative regulation of gene expression via chromosomal CpG island methylation"/>
    <property type="evidence" value="ECO:0007669"/>
    <property type="project" value="TreeGrafter"/>
</dbReference>
<dbReference type="Pfam" id="PF00145">
    <property type="entry name" value="DNA_methylase"/>
    <property type="match status" value="1"/>
</dbReference>
<dbReference type="InterPro" id="IPR050390">
    <property type="entry name" value="C5-Methyltransferase"/>
</dbReference>
<evidence type="ECO:0000256" key="3">
    <source>
        <dbReference type="ARBA" id="ARBA00022679"/>
    </source>
</evidence>
<evidence type="ECO:0000256" key="1">
    <source>
        <dbReference type="ARBA" id="ARBA00011975"/>
    </source>
</evidence>
<evidence type="ECO:0000256" key="6">
    <source>
        <dbReference type="PROSITE-ProRule" id="PRU01016"/>
    </source>
</evidence>
<evidence type="ECO:0000256" key="4">
    <source>
        <dbReference type="ARBA" id="ARBA00022691"/>
    </source>
</evidence>
<keyword evidence="3 6" id="KW-0808">Transferase</keyword>
<evidence type="ECO:0000256" key="7">
    <source>
        <dbReference type="RuleBase" id="RU000416"/>
    </source>
</evidence>
<name>K8DYY3_9FIRM</name>
<dbReference type="AlphaFoldDB" id="K8DYY3"/>
<dbReference type="PANTHER" id="PTHR10629">
    <property type="entry name" value="CYTOSINE-SPECIFIC METHYLTRANSFERASE"/>
    <property type="match status" value="1"/>
</dbReference>
<dbReference type="PANTHER" id="PTHR10629:SF52">
    <property type="entry name" value="DNA (CYTOSINE-5)-METHYLTRANSFERASE 1"/>
    <property type="match status" value="1"/>
</dbReference>
<reference evidence="8 9" key="1">
    <citation type="journal article" date="2013" name="Genome Announc.">
        <title>Genome Sequence of the Sulfate-Reducing Bacterium Desulfotomaculum hydrothermale Lam5(T).</title>
        <authorList>
            <person name="Amin O."/>
            <person name="Fardeau M.L."/>
            <person name="Valette O."/>
            <person name="Hirschler-Rea A."/>
            <person name="Barbe V."/>
            <person name="Medigue C."/>
            <person name="Vacherie B."/>
            <person name="Ollivier B."/>
            <person name="Bertin P.N."/>
            <person name="Dolla A."/>
        </authorList>
    </citation>
    <scope>NUCLEOTIDE SEQUENCE [LARGE SCALE GENOMIC DNA]</scope>
    <source>
        <strain evidence="9">Lam5 / DSM 18033</strain>
    </source>
</reference>
<dbReference type="SUPFAM" id="SSF53335">
    <property type="entry name" value="S-adenosyl-L-methionine-dependent methyltransferases"/>
    <property type="match status" value="1"/>
</dbReference>
<dbReference type="NCBIfam" id="TIGR00675">
    <property type="entry name" value="dcm"/>
    <property type="match status" value="1"/>
</dbReference>
<dbReference type="GO" id="GO:0009307">
    <property type="term" value="P:DNA restriction-modification system"/>
    <property type="evidence" value="ECO:0007669"/>
    <property type="project" value="UniProtKB-KW"/>
</dbReference>
<sequence length="413" mass="46485">MAICKQNYYKNSLIIEDIRTNTPYYHPGVFDFPNLPYDLPMISLFTGAGGLDLGLERAGFSTRAYVENNKYCIETIKINRKEWRLVGNGDITKTNSKEILKTAGLKIGEAALLAGGAPCQPFSSLGKNEGDSVSNGKLYKYFIQMVKEIQPVTFIFENVRGMVQNHKKVIEFMEQEFGKSGYGISIALICAADYGVPQKRYRVFIIGRRDGKKPGFPFPTHAENPESSLKYFNTLCALKGVPFPYQKLKKWVTVGEVFSRLTKEHYNRKDNFYAQLSPKIVEMISYIKPKTKMCWADLPDDLKFNCWKKGKFQGRDNFSRLQYNEPSVTIRTGAIYPAKGKYIHPELNRGLSTIEMAALQSFPLNPGNEGWHFYGGILNVARQIGNAVPPLLAEAIGHALKQQVLEIINGAGC</sequence>
<dbReference type="PROSITE" id="PS51679">
    <property type="entry name" value="SAM_MT_C5"/>
    <property type="match status" value="1"/>
</dbReference>
<keyword evidence="9" id="KW-1185">Reference proteome</keyword>
<dbReference type="Gene3D" id="3.90.120.10">
    <property type="entry name" value="DNA Methylase, subunit A, domain 2"/>
    <property type="match status" value="1"/>
</dbReference>
<dbReference type="STRING" id="1121428.DESHY_160184"/>
<evidence type="ECO:0000256" key="2">
    <source>
        <dbReference type="ARBA" id="ARBA00022603"/>
    </source>
</evidence>
<dbReference type="eggNOG" id="COG0270">
    <property type="taxonomic scope" value="Bacteria"/>
</dbReference>
<feature type="active site" evidence="6">
    <location>
        <position position="119"/>
    </location>
</feature>
<dbReference type="InterPro" id="IPR031303">
    <property type="entry name" value="C5_meth_CS"/>
</dbReference>
<dbReference type="EC" id="2.1.1.37" evidence="1"/>
<keyword evidence="4 6" id="KW-0949">S-adenosyl-L-methionine</keyword>
<gene>
    <name evidence="8" type="ORF">DESHY_160184</name>
</gene>
<dbReference type="EMBL" id="CAOS01000008">
    <property type="protein sequence ID" value="CCO08060.1"/>
    <property type="molecule type" value="Genomic_DNA"/>
</dbReference>